<evidence type="ECO:0000256" key="1">
    <source>
        <dbReference type="ARBA" id="ARBA00001946"/>
    </source>
</evidence>
<name>A0A0K6HVZ3_9HYPH</name>
<dbReference type="CDD" id="cd04673">
    <property type="entry name" value="NUDIX_ADPRase"/>
    <property type="match status" value="1"/>
</dbReference>
<proteinExistence type="inferred from homology"/>
<dbReference type="Gene3D" id="3.90.79.10">
    <property type="entry name" value="Nucleoside Triphosphate Pyrophosphohydrolase"/>
    <property type="match status" value="1"/>
</dbReference>
<evidence type="ECO:0000313" key="5">
    <source>
        <dbReference type="EMBL" id="CUA95060.1"/>
    </source>
</evidence>
<organism evidence="5 6">
    <name type="scientific">Pannonibacter indicus</name>
    <dbReference type="NCBI Taxonomy" id="466044"/>
    <lineage>
        <taxon>Bacteria</taxon>
        <taxon>Pseudomonadati</taxon>
        <taxon>Pseudomonadota</taxon>
        <taxon>Alphaproteobacteria</taxon>
        <taxon>Hyphomicrobiales</taxon>
        <taxon>Stappiaceae</taxon>
        <taxon>Pannonibacter</taxon>
    </lineage>
</organism>
<keyword evidence="6" id="KW-1185">Reference proteome</keyword>
<dbReference type="PRINTS" id="PR00502">
    <property type="entry name" value="NUDIXFAMILY"/>
</dbReference>
<dbReference type="OrthoDB" id="9761969at2"/>
<dbReference type="PANTHER" id="PTHR43736:SF1">
    <property type="entry name" value="DIHYDRONEOPTERIN TRIPHOSPHATE DIPHOSPHATASE"/>
    <property type="match status" value="1"/>
</dbReference>
<gene>
    <name evidence="5" type="ORF">Ga0061067_103414</name>
</gene>
<accession>A0A0K6HVZ3</accession>
<dbReference type="InterPro" id="IPR000086">
    <property type="entry name" value="NUDIX_hydrolase_dom"/>
</dbReference>
<dbReference type="AlphaFoldDB" id="A0A0K6HVZ3"/>
<reference evidence="6" key="1">
    <citation type="submission" date="2015-08" db="EMBL/GenBank/DDBJ databases">
        <authorList>
            <person name="Varghese N."/>
        </authorList>
    </citation>
    <scope>NUCLEOTIDE SEQUENCE [LARGE SCALE GENOMIC DNA]</scope>
    <source>
        <strain evidence="6">DSM 23407</strain>
    </source>
</reference>
<dbReference type="EMBL" id="CYHE01000003">
    <property type="protein sequence ID" value="CUA95060.1"/>
    <property type="molecule type" value="Genomic_DNA"/>
</dbReference>
<evidence type="ECO:0000313" key="6">
    <source>
        <dbReference type="Proteomes" id="UP000183900"/>
    </source>
</evidence>
<evidence type="ECO:0000259" key="4">
    <source>
        <dbReference type="PROSITE" id="PS51462"/>
    </source>
</evidence>
<comment type="similarity">
    <text evidence="3">Belongs to the Nudix hydrolase family.</text>
</comment>
<dbReference type="GO" id="GO:0016787">
    <property type="term" value="F:hydrolase activity"/>
    <property type="evidence" value="ECO:0007669"/>
    <property type="project" value="UniProtKB-KW"/>
</dbReference>
<sequence>MSGTLPPPSLVPGVSILCHRNGDVLIIRRGKAPYAGYWSLPGGKLEAGETPLQAAQRELLEETGVTAELGEPAGTFTIESRDESGAIRARFHLTIFMGAHVSGEPIAGDDAAEACFKPLSALGSLEMTPGTAERIRKLMAC</sequence>
<dbReference type="RefSeq" id="WP_055455171.1">
    <property type="nucleotide sequence ID" value="NZ_CYHE01000003.1"/>
</dbReference>
<feature type="domain" description="Nudix hydrolase" evidence="4">
    <location>
        <begin position="9"/>
        <end position="139"/>
    </location>
</feature>
<dbReference type="SUPFAM" id="SSF55811">
    <property type="entry name" value="Nudix"/>
    <property type="match status" value="1"/>
</dbReference>
<dbReference type="Proteomes" id="UP000183900">
    <property type="component" value="Unassembled WGS sequence"/>
</dbReference>
<evidence type="ECO:0000256" key="2">
    <source>
        <dbReference type="ARBA" id="ARBA00022801"/>
    </source>
</evidence>
<protein>
    <submittedName>
        <fullName evidence="5">ADP-ribose pyrophosphatase YjhB, NUDIX family</fullName>
    </submittedName>
</protein>
<comment type="cofactor">
    <cofactor evidence="1">
        <name>Mg(2+)</name>
        <dbReference type="ChEBI" id="CHEBI:18420"/>
    </cofactor>
</comment>
<evidence type="ECO:0000256" key="3">
    <source>
        <dbReference type="RuleBase" id="RU003476"/>
    </source>
</evidence>
<dbReference type="InterPro" id="IPR015797">
    <property type="entry name" value="NUDIX_hydrolase-like_dom_sf"/>
</dbReference>
<dbReference type="Pfam" id="PF00293">
    <property type="entry name" value="NUDIX"/>
    <property type="match status" value="1"/>
</dbReference>
<dbReference type="PANTHER" id="PTHR43736">
    <property type="entry name" value="ADP-RIBOSE PYROPHOSPHATASE"/>
    <property type="match status" value="1"/>
</dbReference>
<dbReference type="PROSITE" id="PS51462">
    <property type="entry name" value="NUDIX"/>
    <property type="match status" value="1"/>
</dbReference>
<dbReference type="InterPro" id="IPR020476">
    <property type="entry name" value="Nudix_hydrolase"/>
</dbReference>
<keyword evidence="2 3" id="KW-0378">Hydrolase</keyword>
<dbReference type="PROSITE" id="PS00893">
    <property type="entry name" value="NUDIX_BOX"/>
    <property type="match status" value="1"/>
</dbReference>
<dbReference type="InterPro" id="IPR020084">
    <property type="entry name" value="NUDIX_hydrolase_CS"/>
</dbReference>